<dbReference type="KEGG" id="pcor:KS4_26620"/>
<dbReference type="AlphaFoldDB" id="A0A517YWI7"/>
<gene>
    <name evidence="1" type="ORF">KS4_26620</name>
</gene>
<evidence type="ECO:0000313" key="1">
    <source>
        <dbReference type="EMBL" id="QDU34591.1"/>
    </source>
</evidence>
<name>A0A517YWI7_9BACT</name>
<accession>A0A517YWI7</accession>
<protein>
    <submittedName>
        <fullName evidence="1">Uncharacterized protein</fullName>
    </submittedName>
</protein>
<keyword evidence="2" id="KW-1185">Reference proteome</keyword>
<reference evidence="1 2" key="1">
    <citation type="submission" date="2019-02" db="EMBL/GenBank/DDBJ databases">
        <title>Deep-cultivation of Planctomycetes and their phenomic and genomic characterization uncovers novel biology.</title>
        <authorList>
            <person name="Wiegand S."/>
            <person name="Jogler M."/>
            <person name="Boedeker C."/>
            <person name="Pinto D."/>
            <person name="Vollmers J."/>
            <person name="Rivas-Marin E."/>
            <person name="Kohn T."/>
            <person name="Peeters S.H."/>
            <person name="Heuer A."/>
            <person name="Rast P."/>
            <person name="Oberbeckmann S."/>
            <person name="Bunk B."/>
            <person name="Jeske O."/>
            <person name="Meyerdierks A."/>
            <person name="Storesund J.E."/>
            <person name="Kallscheuer N."/>
            <person name="Luecker S."/>
            <person name="Lage O.M."/>
            <person name="Pohl T."/>
            <person name="Merkel B.J."/>
            <person name="Hornburger P."/>
            <person name="Mueller R.-W."/>
            <person name="Bruemmer F."/>
            <person name="Labrenz M."/>
            <person name="Spormann A.M."/>
            <person name="Op den Camp H."/>
            <person name="Overmann J."/>
            <person name="Amann R."/>
            <person name="Jetten M.S.M."/>
            <person name="Mascher T."/>
            <person name="Medema M.H."/>
            <person name="Devos D.P."/>
            <person name="Kaster A.-K."/>
            <person name="Ovreas L."/>
            <person name="Rohde M."/>
            <person name="Galperin M.Y."/>
            <person name="Jogler C."/>
        </authorList>
    </citation>
    <scope>NUCLEOTIDE SEQUENCE [LARGE SCALE GENOMIC DNA]</scope>
    <source>
        <strain evidence="1 2">KS4</strain>
    </source>
</reference>
<sequence>MAAKDAFDAAVCAAVWAVLFDSVDHVLRAGGLIATVAAHDGGECVAIDHDEEDEETREEVV</sequence>
<proteinExistence type="predicted"/>
<dbReference type="Proteomes" id="UP000317369">
    <property type="component" value="Chromosome"/>
</dbReference>
<evidence type="ECO:0000313" key="2">
    <source>
        <dbReference type="Proteomes" id="UP000317369"/>
    </source>
</evidence>
<organism evidence="1 2">
    <name type="scientific">Poriferisphaera corsica</name>
    <dbReference type="NCBI Taxonomy" id="2528020"/>
    <lineage>
        <taxon>Bacteria</taxon>
        <taxon>Pseudomonadati</taxon>
        <taxon>Planctomycetota</taxon>
        <taxon>Phycisphaerae</taxon>
        <taxon>Phycisphaerales</taxon>
        <taxon>Phycisphaeraceae</taxon>
        <taxon>Poriferisphaera</taxon>
    </lineage>
</organism>
<dbReference type="EMBL" id="CP036425">
    <property type="protein sequence ID" value="QDU34591.1"/>
    <property type="molecule type" value="Genomic_DNA"/>
</dbReference>